<comment type="caution">
    <text evidence="2">The sequence shown here is derived from an EMBL/GenBank/DDBJ whole genome shotgun (WGS) entry which is preliminary data.</text>
</comment>
<dbReference type="GO" id="GO:0004672">
    <property type="term" value="F:protein kinase activity"/>
    <property type="evidence" value="ECO:0007669"/>
    <property type="project" value="InterPro"/>
</dbReference>
<organism evidence="2 3">
    <name type="scientific">Hymenoscyphus albidus</name>
    <dbReference type="NCBI Taxonomy" id="595503"/>
    <lineage>
        <taxon>Eukaryota</taxon>
        <taxon>Fungi</taxon>
        <taxon>Dikarya</taxon>
        <taxon>Ascomycota</taxon>
        <taxon>Pezizomycotina</taxon>
        <taxon>Leotiomycetes</taxon>
        <taxon>Helotiales</taxon>
        <taxon>Helotiaceae</taxon>
        <taxon>Hymenoscyphus</taxon>
    </lineage>
</organism>
<dbReference type="OrthoDB" id="4062651at2759"/>
<dbReference type="Proteomes" id="UP000701801">
    <property type="component" value="Unassembled WGS sequence"/>
</dbReference>
<proteinExistence type="predicted"/>
<reference evidence="2" key="1">
    <citation type="submission" date="2021-07" db="EMBL/GenBank/DDBJ databases">
        <authorList>
            <person name="Durling M."/>
        </authorList>
    </citation>
    <scope>NUCLEOTIDE SEQUENCE</scope>
</reference>
<name>A0A9N9LWX6_9HELO</name>
<dbReference type="GO" id="GO:0005524">
    <property type="term" value="F:ATP binding"/>
    <property type="evidence" value="ECO:0007669"/>
    <property type="project" value="InterPro"/>
</dbReference>
<dbReference type="InterPro" id="IPR000719">
    <property type="entry name" value="Prot_kinase_dom"/>
</dbReference>
<dbReference type="EMBL" id="CAJVRM010000356">
    <property type="protein sequence ID" value="CAG8980096.1"/>
    <property type="molecule type" value="Genomic_DNA"/>
</dbReference>
<dbReference type="SUPFAM" id="SSF56112">
    <property type="entry name" value="Protein kinase-like (PK-like)"/>
    <property type="match status" value="1"/>
</dbReference>
<dbReference type="InterPro" id="IPR011009">
    <property type="entry name" value="Kinase-like_dom_sf"/>
</dbReference>
<dbReference type="AlphaFoldDB" id="A0A9N9LWX6"/>
<gene>
    <name evidence="2" type="ORF">HYALB_00012562</name>
</gene>
<dbReference type="Gene3D" id="1.10.510.10">
    <property type="entry name" value="Transferase(Phosphotransferase) domain 1"/>
    <property type="match status" value="1"/>
</dbReference>
<evidence type="ECO:0000313" key="3">
    <source>
        <dbReference type="Proteomes" id="UP000701801"/>
    </source>
</evidence>
<protein>
    <recommendedName>
        <fullName evidence="1">Protein kinase domain-containing protein</fullName>
    </recommendedName>
</protein>
<keyword evidence="3" id="KW-1185">Reference proteome</keyword>
<dbReference type="PROSITE" id="PS50011">
    <property type="entry name" value="PROTEIN_KINASE_DOM"/>
    <property type="match status" value="1"/>
</dbReference>
<evidence type="ECO:0000313" key="2">
    <source>
        <dbReference type="EMBL" id="CAG8980096.1"/>
    </source>
</evidence>
<sequence length="393" mass="43262">MLRADTRSVNIAGTSRTAGHDPAVIPSASSWRGGGLGCKILNMQDLYIENWTTGDDDIELRVRGYGVVFCIRFSPETIKAPVLLQQHFNSLHALDTEAGSEVANQLARPFEPLMASLAPEAQDVAGDLLSDYLYPKHFVLEARASAEDTKSTPFFRASITGQDLTLPGGNIRMPQLVNLKLEEWVRNIYSSGQISLAPSNLGDARLSGPKKVLADGNPFFFKSFGKPPGGIYRELDIYKRIKEAMSLGTIGPDLRICHLHGVVIDRDILETSTEQRLLGVLLTFIETNKLSRMGTLFYRVRGGKCTTETLSRWASELDDCITKLHNAGIVWGDASPHNILVNNEGNIWLIDFGGSYTPGWVDKEKCETVEGDLQGIERIKSFLANHSEKANGV</sequence>
<accession>A0A9N9LWX6</accession>
<evidence type="ECO:0000259" key="1">
    <source>
        <dbReference type="PROSITE" id="PS50011"/>
    </source>
</evidence>
<feature type="domain" description="Protein kinase" evidence="1">
    <location>
        <begin position="190"/>
        <end position="393"/>
    </location>
</feature>